<dbReference type="CDD" id="cd01164">
    <property type="entry name" value="FruK_PfkB_like"/>
    <property type="match status" value="1"/>
</dbReference>
<dbReference type="NCBIfam" id="TIGR03168">
    <property type="entry name" value="1-PFK"/>
    <property type="match status" value="1"/>
</dbReference>
<dbReference type="GO" id="GO:0005829">
    <property type="term" value="C:cytosol"/>
    <property type="evidence" value="ECO:0007669"/>
    <property type="project" value="TreeGrafter"/>
</dbReference>
<dbReference type="GO" id="GO:0005524">
    <property type="term" value="F:ATP binding"/>
    <property type="evidence" value="ECO:0007669"/>
    <property type="project" value="UniProtKB-KW"/>
</dbReference>
<protein>
    <submittedName>
        <fullName evidence="8">1-phosphofructokinase</fullName>
    </submittedName>
</protein>
<dbReference type="PIRSF" id="PIRSF000535">
    <property type="entry name" value="1PFK/6PFK/LacC"/>
    <property type="match status" value="1"/>
</dbReference>
<dbReference type="Pfam" id="PF00294">
    <property type="entry name" value="PfkB"/>
    <property type="match status" value="1"/>
</dbReference>
<proteinExistence type="inferred from homology"/>
<gene>
    <name evidence="8" type="ORF">SAMN04489717_4175</name>
</gene>
<dbReference type="PANTHER" id="PTHR46566:SF5">
    <property type="entry name" value="1-PHOSPHOFRUCTOKINASE"/>
    <property type="match status" value="1"/>
</dbReference>
<dbReference type="InterPro" id="IPR029056">
    <property type="entry name" value="Ribokinase-like"/>
</dbReference>
<organism evidence="8 9">
    <name type="scientific">Actinopolymorpha singaporensis</name>
    <dbReference type="NCBI Taxonomy" id="117157"/>
    <lineage>
        <taxon>Bacteria</taxon>
        <taxon>Bacillati</taxon>
        <taxon>Actinomycetota</taxon>
        <taxon>Actinomycetes</taxon>
        <taxon>Propionibacteriales</taxon>
        <taxon>Actinopolymorphaceae</taxon>
        <taxon>Actinopolymorpha</taxon>
    </lineage>
</organism>
<keyword evidence="9" id="KW-1185">Reference proteome</keyword>
<keyword evidence="5" id="KW-0067">ATP-binding</keyword>
<evidence type="ECO:0000256" key="6">
    <source>
        <dbReference type="PIRNR" id="PIRNR000535"/>
    </source>
</evidence>
<sequence length="305" mass="31159">MSAVIVTVTPNPSVDRTLDVTSLVSGAVNRATGAHVEPSGKGVNVTRALAANGVRSRAVLPIGGTEGDQLRRLLEEESVAYVGVPVTEPVRVNISLRTPDGVVTKVNEPGPILSWGEAEALAEAVLTHLGRGDWVVGAGTLPRGVSDDFYADLAERVRLAGGRFALDSSGAALRKGLAGRPALVKPNREELAELTGDTLSTLGDVLTAAAKVRRTSGADVLVSLGEEGAVLVGGGPPLRARAGKPVRVASTVGAGDNLLAGFLAVDGPPAHRLREAVAWGTAAVRSPRSLAGPVTDDDRALVVLG</sequence>
<dbReference type="STRING" id="117157.SAMN04489717_4175"/>
<evidence type="ECO:0000256" key="5">
    <source>
        <dbReference type="ARBA" id="ARBA00022840"/>
    </source>
</evidence>
<dbReference type="InterPro" id="IPR017583">
    <property type="entry name" value="Tagatose/fructose_Pkinase"/>
</dbReference>
<evidence type="ECO:0000313" key="8">
    <source>
        <dbReference type="EMBL" id="SDS87239.1"/>
    </source>
</evidence>
<keyword evidence="4 8" id="KW-0418">Kinase</keyword>
<dbReference type="AlphaFoldDB" id="A0A1H1VT72"/>
<comment type="similarity">
    <text evidence="1">Belongs to the carbohydrate kinase PfkB family.</text>
</comment>
<keyword evidence="2 6" id="KW-0808">Transferase</keyword>
<dbReference type="InterPro" id="IPR002173">
    <property type="entry name" value="Carboh/pur_kinase_PfkB_CS"/>
</dbReference>
<evidence type="ECO:0000313" key="9">
    <source>
        <dbReference type="Proteomes" id="UP000198983"/>
    </source>
</evidence>
<dbReference type="SUPFAM" id="SSF53613">
    <property type="entry name" value="Ribokinase-like"/>
    <property type="match status" value="1"/>
</dbReference>
<dbReference type="Gene3D" id="3.40.1190.20">
    <property type="match status" value="1"/>
</dbReference>
<dbReference type="GO" id="GO:0008443">
    <property type="term" value="F:phosphofructokinase activity"/>
    <property type="evidence" value="ECO:0007669"/>
    <property type="project" value="TreeGrafter"/>
</dbReference>
<reference evidence="8 9" key="1">
    <citation type="submission" date="2016-10" db="EMBL/GenBank/DDBJ databases">
        <authorList>
            <person name="de Groot N.N."/>
        </authorList>
    </citation>
    <scope>NUCLEOTIDE SEQUENCE [LARGE SCALE GENOMIC DNA]</scope>
    <source>
        <strain evidence="8 9">DSM 22024</strain>
    </source>
</reference>
<feature type="domain" description="Carbohydrate kinase PfkB" evidence="7">
    <location>
        <begin position="12"/>
        <end position="264"/>
    </location>
</feature>
<keyword evidence="3" id="KW-0547">Nucleotide-binding</keyword>
<dbReference type="PANTHER" id="PTHR46566">
    <property type="entry name" value="1-PHOSPHOFRUCTOKINASE-RELATED"/>
    <property type="match status" value="1"/>
</dbReference>
<name>A0A1H1VT72_9ACTN</name>
<evidence type="ECO:0000259" key="7">
    <source>
        <dbReference type="Pfam" id="PF00294"/>
    </source>
</evidence>
<evidence type="ECO:0000256" key="2">
    <source>
        <dbReference type="ARBA" id="ARBA00022679"/>
    </source>
</evidence>
<dbReference type="RefSeq" id="WP_197681505.1">
    <property type="nucleotide sequence ID" value="NZ_LT629732.1"/>
</dbReference>
<dbReference type="EMBL" id="LT629732">
    <property type="protein sequence ID" value="SDS87239.1"/>
    <property type="molecule type" value="Genomic_DNA"/>
</dbReference>
<evidence type="ECO:0000256" key="1">
    <source>
        <dbReference type="ARBA" id="ARBA00010688"/>
    </source>
</evidence>
<evidence type="ECO:0000256" key="4">
    <source>
        <dbReference type="ARBA" id="ARBA00022777"/>
    </source>
</evidence>
<accession>A0A1H1VT72</accession>
<dbReference type="InterPro" id="IPR011611">
    <property type="entry name" value="PfkB_dom"/>
</dbReference>
<dbReference type="Proteomes" id="UP000198983">
    <property type="component" value="Chromosome I"/>
</dbReference>
<dbReference type="PROSITE" id="PS00584">
    <property type="entry name" value="PFKB_KINASES_2"/>
    <property type="match status" value="1"/>
</dbReference>
<evidence type="ECO:0000256" key="3">
    <source>
        <dbReference type="ARBA" id="ARBA00022741"/>
    </source>
</evidence>